<evidence type="ECO:0000256" key="2">
    <source>
        <dbReference type="ARBA" id="ARBA00022448"/>
    </source>
</evidence>
<dbReference type="EMBL" id="DSTK01000021">
    <property type="protein sequence ID" value="HFK97037.1"/>
    <property type="molecule type" value="Genomic_DNA"/>
</dbReference>
<dbReference type="Pfam" id="PF04290">
    <property type="entry name" value="DctQ"/>
    <property type="match status" value="1"/>
</dbReference>
<feature type="domain" description="Tripartite ATP-independent periplasmic transporters DctQ component" evidence="10">
    <location>
        <begin position="25"/>
        <end position="156"/>
    </location>
</feature>
<organism evidence="11">
    <name type="scientific">Desulfacinum infernum</name>
    <dbReference type="NCBI Taxonomy" id="35837"/>
    <lineage>
        <taxon>Bacteria</taxon>
        <taxon>Pseudomonadati</taxon>
        <taxon>Thermodesulfobacteriota</taxon>
        <taxon>Syntrophobacteria</taxon>
        <taxon>Syntrophobacterales</taxon>
        <taxon>Syntrophobacteraceae</taxon>
        <taxon>Desulfacinum</taxon>
    </lineage>
</organism>
<feature type="transmembrane region" description="Helical" evidence="9">
    <location>
        <begin position="55"/>
        <end position="77"/>
    </location>
</feature>
<evidence type="ECO:0000256" key="1">
    <source>
        <dbReference type="ARBA" id="ARBA00004429"/>
    </source>
</evidence>
<dbReference type="AlphaFoldDB" id="A0A831ZXU8"/>
<feature type="transmembrane region" description="Helical" evidence="9">
    <location>
        <begin position="89"/>
        <end position="110"/>
    </location>
</feature>
<keyword evidence="5 9" id="KW-0812">Transmembrane</keyword>
<evidence type="ECO:0000256" key="4">
    <source>
        <dbReference type="ARBA" id="ARBA00022519"/>
    </source>
</evidence>
<reference evidence="11" key="1">
    <citation type="journal article" date="2020" name="mSystems">
        <title>Genome- and Community-Level Interaction Insights into Carbon Utilization and Element Cycling Functions of Hydrothermarchaeota in Hydrothermal Sediment.</title>
        <authorList>
            <person name="Zhou Z."/>
            <person name="Liu Y."/>
            <person name="Xu W."/>
            <person name="Pan J."/>
            <person name="Luo Z.H."/>
            <person name="Li M."/>
        </authorList>
    </citation>
    <scope>NUCLEOTIDE SEQUENCE [LARGE SCALE GENOMIC DNA]</scope>
    <source>
        <strain evidence="11">SpSt-456</strain>
    </source>
</reference>
<dbReference type="PANTHER" id="PTHR35011:SF2">
    <property type="entry name" value="2,3-DIKETO-L-GULONATE TRAP TRANSPORTER SMALL PERMEASE PROTEIN YIAM"/>
    <property type="match status" value="1"/>
</dbReference>
<dbReference type="InterPro" id="IPR007387">
    <property type="entry name" value="TRAP_DctQ"/>
</dbReference>
<keyword evidence="7 9" id="KW-0472">Membrane</keyword>
<sequence length="158" mass="18220">MRRRHWIWLRDNFEEAFCALLLLVMAGIAFANVLIRYGTNYSFAFAEEVEVSALVYLTVFGGAAAFRRGLHLGLHFLFVRFPRPLRRLVLIFSMALILWVFGALFFYGCLQMQDEMALRTLSEALQVPQWAYTLAVPVGSVLIVLRAMQRTIVLWRDA</sequence>
<keyword evidence="3" id="KW-1003">Cell membrane</keyword>
<dbReference type="PANTHER" id="PTHR35011">
    <property type="entry name" value="2,3-DIKETO-L-GULONATE TRAP TRANSPORTER SMALL PERMEASE PROTEIN YIAM"/>
    <property type="match status" value="1"/>
</dbReference>
<accession>A0A831ZXU8</accession>
<proteinExistence type="inferred from homology"/>
<evidence type="ECO:0000256" key="5">
    <source>
        <dbReference type="ARBA" id="ARBA00022692"/>
    </source>
</evidence>
<evidence type="ECO:0000256" key="6">
    <source>
        <dbReference type="ARBA" id="ARBA00022989"/>
    </source>
</evidence>
<evidence type="ECO:0000259" key="10">
    <source>
        <dbReference type="Pfam" id="PF04290"/>
    </source>
</evidence>
<evidence type="ECO:0000313" key="11">
    <source>
        <dbReference type="EMBL" id="HFK97037.1"/>
    </source>
</evidence>
<comment type="caution">
    <text evidence="11">The sequence shown here is derived from an EMBL/GenBank/DDBJ whole genome shotgun (WGS) entry which is preliminary data.</text>
</comment>
<evidence type="ECO:0000256" key="3">
    <source>
        <dbReference type="ARBA" id="ARBA00022475"/>
    </source>
</evidence>
<dbReference type="InterPro" id="IPR055348">
    <property type="entry name" value="DctQ"/>
</dbReference>
<name>A0A831ZXU8_9BACT</name>
<dbReference type="GO" id="GO:0015740">
    <property type="term" value="P:C4-dicarboxylate transport"/>
    <property type="evidence" value="ECO:0007669"/>
    <property type="project" value="TreeGrafter"/>
</dbReference>
<evidence type="ECO:0000256" key="9">
    <source>
        <dbReference type="SAM" id="Phobius"/>
    </source>
</evidence>
<gene>
    <name evidence="11" type="ORF">ENS06_06885</name>
</gene>
<comment type="subcellular location">
    <subcellularLocation>
        <location evidence="1">Cell inner membrane</location>
        <topology evidence="1">Multi-pass membrane protein</topology>
    </subcellularLocation>
</comment>
<keyword evidence="4" id="KW-0997">Cell inner membrane</keyword>
<evidence type="ECO:0000256" key="7">
    <source>
        <dbReference type="ARBA" id="ARBA00023136"/>
    </source>
</evidence>
<dbReference type="GO" id="GO:0022857">
    <property type="term" value="F:transmembrane transporter activity"/>
    <property type="evidence" value="ECO:0007669"/>
    <property type="project" value="TreeGrafter"/>
</dbReference>
<protein>
    <submittedName>
        <fullName evidence="11">TRAP transporter small permease</fullName>
    </submittedName>
</protein>
<feature type="transmembrane region" description="Helical" evidence="9">
    <location>
        <begin position="130"/>
        <end position="148"/>
    </location>
</feature>
<keyword evidence="6 9" id="KW-1133">Transmembrane helix</keyword>
<comment type="similarity">
    <text evidence="8">Belongs to the TRAP transporter small permease family.</text>
</comment>
<keyword evidence="2" id="KW-0813">Transport</keyword>
<dbReference type="GO" id="GO:0005886">
    <property type="term" value="C:plasma membrane"/>
    <property type="evidence" value="ECO:0007669"/>
    <property type="project" value="UniProtKB-SubCell"/>
</dbReference>
<evidence type="ECO:0000256" key="8">
    <source>
        <dbReference type="ARBA" id="ARBA00038436"/>
    </source>
</evidence>